<evidence type="ECO:0000259" key="6">
    <source>
        <dbReference type="Pfam" id="PF01266"/>
    </source>
</evidence>
<name>A0AAD4Q740_9EURO</name>
<keyword evidence="5" id="KW-0560">Oxidoreductase</keyword>
<dbReference type="PANTHER" id="PTHR10961:SF37">
    <property type="entry name" value="FAD DEPENDENT OXIDOREDUCTASE DOMAIN-CONTAINING PROTEIN"/>
    <property type="match status" value="1"/>
</dbReference>
<keyword evidence="3" id="KW-0285">Flavoprotein</keyword>
<reference evidence="7" key="1">
    <citation type="submission" date="2021-12" db="EMBL/GenBank/DDBJ databases">
        <title>Convergent genome expansion in fungi linked to evolution of root-endophyte symbiosis.</title>
        <authorList>
            <consortium name="DOE Joint Genome Institute"/>
            <person name="Ke Y.-H."/>
            <person name="Bonito G."/>
            <person name="Liao H.-L."/>
            <person name="Looney B."/>
            <person name="Rojas-Flechas A."/>
            <person name="Nash J."/>
            <person name="Hameed K."/>
            <person name="Schadt C."/>
            <person name="Martin F."/>
            <person name="Crous P.W."/>
            <person name="Miettinen O."/>
            <person name="Magnuson J.K."/>
            <person name="Labbe J."/>
            <person name="Jacobson D."/>
            <person name="Doktycz M.J."/>
            <person name="Veneault-Fourrey C."/>
            <person name="Kuo A."/>
            <person name="Mondo S."/>
            <person name="Calhoun S."/>
            <person name="Riley R."/>
            <person name="Ohm R."/>
            <person name="LaButti K."/>
            <person name="Andreopoulos B."/>
            <person name="Pangilinan J."/>
            <person name="Nolan M."/>
            <person name="Tritt A."/>
            <person name="Clum A."/>
            <person name="Lipzen A."/>
            <person name="Daum C."/>
            <person name="Barry K."/>
            <person name="Grigoriev I.V."/>
            <person name="Vilgalys R."/>
        </authorList>
    </citation>
    <scope>NUCLEOTIDE SEQUENCE</scope>
    <source>
        <strain evidence="7">PMI_201</strain>
    </source>
</reference>
<evidence type="ECO:0000313" key="8">
    <source>
        <dbReference type="Proteomes" id="UP001201262"/>
    </source>
</evidence>
<organism evidence="7 8">
    <name type="scientific">Talaromyces proteolyticus</name>
    <dbReference type="NCBI Taxonomy" id="1131652"/>
    <lineage>
        <taxon>Eukaryota</taxon>
        <taxon>Fungi</taxon>
        <taxon>Dikarya</taxon>
        <taxon>Ascomycota</taxon>
        <taxon>Pezizomycotina</taxon>
        <taxon>Eurotiomycetes</taxon>
        <taxon>Eurotiomycetidae</taxon>
        <taxon>Eurotiales</taxon>
        <taxon>Trichocomaceae</taxon>
        <taxon>Talaromyces</taxon>
        <taxon>Talaromyces sect. Bacilispori</taxon>
    </lineage>
</organism>
<dbReference type="GO" id="GO:0051698">
    <property type="term" value="F:saccharopine oxidase activity"/>
    <property type="evidence" value="ECO:0007669"/>
    <property type="project" value="TreeGrafter"/>
</dbReference>
<comment type="caution">
    <text evidence="7">The sequence shown here is derived from an EMBL/GenBank/DDBJ whole genome shotgun (WGS) entry which is preliminary data.</text>
</comment>
<dbReference type="SUPFAM" id="SSF51905">
    <property type="entry name" value="FAD/NAD(P)-binding domain"/>
    <property type="match status" value="1"/>
</dbReference>
<dbReference type="PANTHER" id="PTHR10961">
    <property type="entry name" value="PEROXISOMAL SARCOSINE OXIDASE"/>
    <property type="match status" value="1"/>
</dbReference>
<dbReference type="RefSeq" id="XP_046078578.1">
    <property type="nucleotide sequence ID" value="XM_046210321.1"/>
</dbReference>
<evidence type="ECO:0000256" key="2">
    <source>
        <dbReference type="ARBA" id="ARBA00010989"/>
    </source>
</evidence>
<dbReference type="Proteomes" id="UP001201262">
    <property type="component" value="Unassembled WGS sequence"/>
</dbReference>
<keyword evidence="8" id="KW-1185">Reference proteome</keyword>
<proteinExistence type="inferred from homology"/>
<comment type="similarity">
    <text evidence="2">Belongs to the MSOX/MTOX family.</text>
</comment>
<evidence type="ECO:0000256" key="4">
    <source>
        <dbReference type="ARBA" id="ARBA00022827"/>
    </source>
</evidence>
<dbReference type="GO" id="GO:0050660">
    <property type="term" value="F:flavin adenine dinucleotide binding"/>
    <property type="evidence" value="ECO:0007669"/>
    <property type="project" value="InterPro"/>
</dbReference>
<dbReference type="Gene3D" id="3.50.50.60">
    <property type="entry name" value="FAD/NAD(P)-binding domain"/>
    <property type="match status" value="1"/>
</dbReference>
<evidence type="ECO:0000313" key="7">
    <source>
        <dbReference type="EMBL" id="KAH8705957.1"/>
    </source>
</evidence>
<gene>
    <name evidence="7" type="ORF">BGW36DRAFT_285485</name>
</gene>
<accession>A0AAD4Q740</accession>
<dbReference type="EMBL" id="JAJTJA010000001">
    <property type="protein sequence ID" value="KAH8705957.1"/>
    <property type="molecule type" value="Genomic_DNA"/>
</dbReference>
<keyword evidence="4" id="KW-0274">FAD</keyword>
<dbReference type="InterPro" id="IPR045170">
    <property type="entry name" value="MTOX"/>
</dbReference>
<protein>
    <submittedName>
        <fullName evidence="7">FAD dependent oxidoreductase</fullName>
    </submittedName>
</protein>
<sequence>MKLALEAKHLWRTDPLYKDFYYERGLVWADINRSEFSKNVIANYEGFGVKGSDEKCELVTPDAIRDLNHGLFSGADLGDLTEVLLNESSGWVEARETLQKVIDAAVSTGVVKYIETDISSLILDEDRSVCTGARSVDGQVFISDSVILATGAETARLLVKSSPETPELHVGSRMSAAGLITGVVKLGQKDAEQFRSGPAFLLAGGEGQGGMIPPNAENELKITCDLSFTNTIEICNGNRISTPPSDPLSNYSAFAAEMNHALATVSEHMLGDQGQAFEYEDCRICWDAITPDQNFIICQHPRCKHLFMATGGSFHSWKFFPILGKYVVQMLEGQLDQSLAQRWAWDRDSITSTTNERMMPVREMRDLKRNRSST</sequence>
<dbReference type="GeneID" id="70240608"/>
<dbReference type="AlphaFoldDB" id="A0AAD4Q740"/>
<evidence type="ECO:0000256" key="3">
    <source>
        <dbReference type="ARBA" id="ARBA00022630"/>
    </source>
</evidence>
<feature type="domain" description="FAD dependent oxidoreductase" evidence="6">
    <location>
        <begin position="2"/>
        <end position="330"/>
    </location>
</feature>
<dbReference type="GO" id="GO:0008115">
    <property type="term" value="F:sarcosine oxidase activity"/>
    <property type="evidence" value="ECO:0007669"/>
    <property type="project" value="TreeGrafter"/>
</dbReference>
<dbReference type="Gene3D" id="3.30.9.10">
    <property type="entry name" value="D-Amino Acid Oxidase, subunit A, domain 2"/>
    <property type="match status" value="1"/>
</dbReference>
<evidence type="ECO:0000256" key="5">
    <source>
        <dbReference type="ARBA" id="ARBA00023002"/>
    </source>
</evidence>
<dbReference type="Pfam" id="PF01266">
    <property type="entry name" value="DAO"/>
    <property type="match status" value="1"/>
</dbReference>
<dbReference type="InterPro" id="IPR006076">
    <property type="entry name" value="FAD-dep_OxRdtase"/>
</dbReference>
<comment type="cofactor">
    <cofactor evidence="1">
        <name>FAD</name>
        <dbReference type="ChEBI" id="CHEBI:57692"/>
    </cofactor>
</comment>
<evidence type="ECO:0000256" key="1">
    <source>
        <dbReference type="ARBA" id="ARBA00001974"/>
    </source>
</evidence>
<dbReference type="InterPro" id="IPR036188">
    <property type="entry name" value="FAD/NAD-bd_sf"/>
</dbReference>